<evidence type="ECO:0000259" key="1">
    <source>
        <dbReference type="Pfam" id="PF13676"/>
    </source>
</evidence>
<accession>A0A814EBU1</accession>
<dbReference type="PANTHER" id="PTHR47508:SF1">
    <property type="entry name" value="NON-SPECIFIC SERINE_THREONINE PROTEIN KINASE"/>
    <property type="match status" value="1"/>
</dbReference>
<dbReference type="InterPro" id="IPR000157">
    <property type="entry name" value="TIR_dom"/>
</dbReference>
<comment type="caution">
    <text evidence="2">The sequence shown here is derived from an EMBL/GenBank/DDBJ whole genome shotgun (WGS) entry which is preliminary data.</text>
</comment>
<dbReference type="GO" id="GO:0007165">
    <property type="term" value="P:signal transduction"/>
    <property type="evidence" value="ECO:0007669"/>
    <property type="project" value="InterPro"/>
</dbReference>
<dbReference type="EMBL" id="CAJNOV010000049">
    <property type="protein sequence ID" value="CAF0967275.1"/>
    <property type="molecule type" value="Genomic_DNA"/>
</dbReference>
<gene>
    <name evidence="2" type="ORF">CJN711_LOCUS695</name>
</gene>
<sequence>MDIGEMGGGSELSAKIAIAIRGAKVIVCFMNKAHAQLNNCIREVNLCVSIGKPLIPLLLEKLAWPPEGALDPIMSEYLYIRFYDNKLNTINDIPLEVTHPQIMISYQWDHQADCVNLYKQLTQLNYQCWLDIFQIGSSDSLFEKIDDGIRNAKCMLSCATLKYTKSLNCRREVCLVDALGKTIIPLLLEDTDIWSPPGPMVLVFAE</sequence>
<organism evidence="2 3">
    <name type="scientific">Rotaria magnacalcarata</name>
    <dbReference type="NCBI Taxonomy" id="392030"/>
    <lineage>
        <taxon>Eukaryota</taxon>
        <taxon>Metazoa</taxon>
        <taxon>Spiralia</taxon>
        <taxon>Gnathifera</taxon>
        <taxon>Rotifera</taxon>
        <taxon>Eurotatoria</taxon>
        <taxon>Bdelloidea</taxon>
        <taxon>Philodinida</taxon>
        <taxon>Philodinidae</taxon>
        <taxon>Rotaria</taxon>
    </lineage>
</organism>
<dbReference type="Pfam" id="PF13676">
    <property type="entry name" value="TIR_2"/>
    <property type="match status" value="1"/>
</dbReference>
<reference evidence="2" key="1">
    <citation type="submission" date="2021-02" db="EMBL/GenBank/DDBJ databases">
        <authorList>
            <person name="Nowell W R."/>
        </authorList>
    </citation>
    <scope>NUCLEOTIDE SEQUENCE</scope>
</reference>
<name>A0A814EBU1_9BILA</name>
<dbReference type="AlphaFoldDB" id="A0A814EBU1"/>
<dbReference type="Proteomes" id="UP000663855">
    <property type="component" value="Unassembled WGS sequence"/>
</dbReference>
<dbReference type="SUPFAM" id="SSF52200">
    <property type="entry name" value="Toll/Interleukin receptor TIR domain"/>
    <property type="match status" value="1"/>
</dbReference>
<proteinExistence type="predicted"/>
<protein>
    <recommendedName>
        <fullName evidence="1">TIR domain-containing protein</fullName>
    </recommendedName>
</protein>
<dbReference type="Gene3D" id="3.40.50.10140">
    <property type="entry name" value="Toll/interleukin-1 receptor homology (TIR) domain"/>
    <property type="match status" value="1"/>
</dbReference>
<evidence type="ECO:0000313" key="3">
    <source>
        <dbReference type="Proteomes" id="UP000663855"/>
    </source>
</evidence>
<dbReference type="PANTHER" id="PTHR47508">
    <property type="entry name" value="SAM DOMAIN-CONTAINING PROTEIN-RELATED"/>
    <property type="match status" value="1"/>
</dbReference>
<dbReference type="InterPro" id="IPR035897">
    <property type="entry name" value="Toll_tir_struct_dom_sf"/>
</dbReference>
<evidence type="ECO:0000313" key="2">
    <source>
        <dbReference type="EMBL" id="CAF0967275.1"/>
    </source>
</evidence>
<feature type="domain" description="TIR" evidence="1">
    <location>
        <begin position="102"/>
        <end position="191"/>
    </location>
</feature>